<gene>
    <name evidence="1" type="ORF">S12H4_49206</name>
</gene>
<comment type="caution">
    <text evidence="1">The sequence shown here is derived from an EMBL/GenBank/DDBJ whole genome shotgun (WGS) entry which is preliminary data.</text>
</comment>
<organism evidence="1">
    <name type="scientific">marine sediment metagenome</name>
    <dbReference type="NCBI Taxonomy" id="412755"/>
    <lineage>
        <taxon>unclassified sequences</taxon>
        <taxon>metagenomes</taxon>
        <taxon>ecological metagenomes</taxon>
    </lineage>
</organism>
<feature type="non-terminal residue" evidence="1">
    <location>
        <position position="1"/>
    </location>
</feature>
<name>X1TYC0_9ZZZZ</name>
<sequence>LLSGYFYQKNKASDEIFPVKIACPVLDYAFIIWL</sequence>
<evidence type="ECO:0000313" key="1">
    <source>
        <dbReference type="EMBL" id="GAJ10333.1"/>
    </source>
</evidence>
<protein>
    <submittedName>
        <fullName evidence="1">Uncharacterized protein</fullName>
    </submittedName>
</protein>
<dbReference type="EMBL" id="BARW01030849">
    <property type="protein sequence ID" value="GAJ10333.1"/>
    <property type="molecule type" value="Genomic_DNA"/>
</dbReference>
<reference evidence="1" key="1">
    <citation type="journal article" date="2014" name="Front. Microbiol.">
        <title>High frequency of phylogenetically diverse reductive dehalogenase-homologous genes in deep subseafloor sedimentary metagenomes.</title>
        <authorList>
            <person name="Kawai M."/>
            <person name="Futagami T."/>
            <person name="Toyoda A."/>
            <person name="Takaki Y."/>
            <person name="Nishi S."/>
            <person name="Hori S."/>
            <person name="Arai W."/>
            <person name="Tsubouchi T."/>
            <person name="Morono Y."/>
            <person name="Uchiyama I."/>
            <person name="Ito T."/>
            <person name="Fujiyama A."/>
            <person name="Inagaki F."/>
            <person name="Takami H."/>
        </authorList>
    </citation>
    <scope>NUCLEOTIDE SEQUENCE</scope>
    <source>
        <strain evidence="1">Expedition CK06-06</strain>
    </source>
</reference>
<proteinExistence type="predicted"/>
<accession>X1TYC0</accession>
<dbReference type="AlphaFoldDB" id="X1TYC0"/>